<reference evidence="1 2" key="1">
    <citation type="submission" date="2022-06" db="EMBL/GenBank/DDBJ databases">
        <title>Rhizosaccharibacter gen. nov. sp. nov. KSS12, endophytic bacteria isolated from sugarcane.</title>
        <authorList>
            <person name="Pitiwittayakul N."/>
        </authorList>
    </citation>
    <scope>NUCLEOTIDE SEQUENCE [LARGE SCALE GENOMIC DNA]</scope>
    <source>
        <strain evidence="1 2">KSS12</strain>
    </source>
</reference>
<keyword evidence="2" id="KW-1185">Reference proteome</keyword>
<comment type="caution">
    <text evidence="1">The sequence shown here is derived from an EMBL/GenBank/DDBJ whole genome shotgun (WGS) entry which is preliminary data.</text>
</comment>
<dbReference type="EMBL" id="JAMZEJ010000007">
    <property type="protein sequence ID" value="MCQ8241651.1"/>
    <property type="molecule type" value="Genomic_DNA"/>
</dbReference>
<sequence>MRKGDGDSGLAGLRAVVAALERGWGTGETRPDAVLPFGLPCLDDHLPGGGLTLGAVHEIAAGGPEVEQGAAAAAFAAG</sequence>
<name>A0ABT1VZ79_9PROT</name>
<proteinExistence type="predicted"/>
<accession>A0ABT1VZ79</accession>
<organism evidence="1 2">
    <name type="scientific">Rhizosaccharibacter radicis</name>
    <dbReference type="NCBI Taxonomy" id="2782605"/>
    <lineage>
        <taxon>Bacteria</taxon>
        <taxon>Pseudomonadati</taxon>
        <taxon>Pseudomonadota</taxon>
        <taxon>Alphaproteobacteria</taxon>
        <taxon>Acetobacterales</taxon>
        <taxon>Acetobacteraceae</taxon>
        <taxon>Rhizosaccharibacter</taxon>
    </lineage>
</organism>
<dbReference type="RefSeq" id="WP_422920394.1">
    <property type="nucleotide sequence ID" value="NZ_JAMZEJ010000007.1"/>
</dbReference>
<gene>
    <name evidence="1" type="ORF">NFI88_12475</name>
</gene>
<dbReference type="Proteomes" id="UP001524547">
    <property type="component" value="Unassembled WGS sequence"/>
</dbReference>
<evidence type="ECO:0000313" key="2">
    <source>
        <dbReference type="Proteomes" id="UP001524547"/>
    </source>
</evidence>
<protein>
    <submittedName>
        <fullName evidence="1">Uncharacterized protein</fullName>
    </submittedName>
</protein>
<evidence type="ECO:0000313" key="1">
    <source>
        <dbReference type="EMBL" id="MCQ8241651.1"/>
    </source>
</evidence>